<keyword evidence="1" id="KW-0175">Coiled coil</keyword>
<dbReference type="Pfam" id="PF19029">
    <property type="entry name" value="DUF883_C"/>
    <property type="match status" value="1"/>
</dbReference>
<sequence>MARSETSTSDSPSSEELAKQLEELRSDMNKLTKTMGELGRASGARLSDAARENLDRAEQLAHSGMEAARARAHQLEHQASDFVAQQPAMALGIAAGLGFLVGLMTSRR</sequence>
<dbReference type="InterPro" id="IPR043605">
    <property type="entry name" value="DUF883_C"/>
</dbReference>
<dbReference type="AlphaFoldDB" id="A0A1R3WPY2"/>
<keyword evidence="2" id="KW-0472">Membrane</keyword>
<keyword evidence="2" id="KW-0812">Transmembrane</keyword>
<dbReference type="InterPro" id="IPR010279">
    <property type="entry name" value="YqjD/ElaB"/>
</dbReference>
<keyword evidence="2" id="KW-1133">Transmembrane helix</keyword>
<evidence type="ECO:0000313" key="5">
    <source>
        <dbReference type="Proteomes" id="UP000192455"/>
    </source>
</evidence>
<organism evidence="4 5">
    <name type="scientific">Pontibaca methylaminivorans</name>
    <dbReference type="NCBI Taxonomy" id="515897"/>
    <lineage>
        <taxon>Bacteria</taxon>
        <taxon>Pseudomonadati</taxon>
        <taxon>Pseudomonadota</taxon>
        <taxon>Alphaproteobacteria</taxon>
        <taxon>Rhodobacterales</taxon>
        <taxon>Roseobacteraceae</taxon>
        <taxon>Pontibaca</taxon>
    </lineage>
</organism>
<evidence type="ECO:0000313" key="4">
    <source>
        <dbReference type="EMBL" id="SIT80222.1"/>
    </source>
</evidence>
<feature type="coiled-coil region" evidence="1">
    <location>
        <begin position="14"/>
        <end position="41"/>
    </location>
</feature>
<dbReference type="GO" id="GO:0043022">
    <property type="term" value="F:ribosome binding"/>
    <property type="evidence" value="ECO:0007669"/>
    <property type="project" value="InterPro"/>
</dbReference>
<dbReference type="EMBL" id="FTPS01000001">
    <property type="protein sequence ID" value="SIT80222.1"/>
    <property type="molecule type" value="Genomic_DNA"/>
</dbReference>
<name>A0A1R3WPY2_9RHOB</name>
<feature type="transmembrane region" description="Helical" evidence="2">
    <location>
        <begin position="88"/>
        <end position="106"/>
    </location>
</feature>
<dbReference type="RefSeq" id="WP_076648746.1">
    <property type="nucleotide sequence ID" value="NZ_FTPS01000001.1"/>
</dbReference>
<dbReference type="PANTHER" id="PTHR35893">
    <property type="entry name" value="INNER MEMBRANE PROTEIN-RELATED"/>
    <property type="match status" value="1"/>
</dbReference>
<proteinExistence type="predicted"/>
<dbReference type="Proteomes" id="UP000192455">
    <property type="component" value="Unassembled WGS sequence"/>
</dbReference>
<dbReference type="PANTHER" id="PTHR35893:SF3">
    <property type="entry name" value="INNER MEMBRANE PROTEIN"/>
    <property type="match status" value="1"/>
</dbReference>
<protein>
    <submittedName>
        <fullName evidence="4">Membrane-anchored ribosome-binding protein, inhibits growth in stationary phase, ElaB/YqjD/DUF883 family</fullName>
    </submittedName>
</protein>
<accession>A0A1R3WPY2</accession>
<reference evidence="4 5" key="1">
    <citation type="submission" date="2017-01" db="EMBL/GenBank/DDBJ databases">
        <authorList>
            <person name="Mah S.A."/>
            <person name="Swanson W.J."/>
            <person name="Moy G.W."/>
            <person name="Vacquier V.D."/>
        </authorList>
    </citation>
    <scope>NUCLEOTIDE SEQUENCE [LARGE SCALE GENOMIC DNA]</scope>
    <source>
        <strain evidence="4 5">DSM 21219</strain>
    </source>
</reference>
<dbReference type="STRING" id="515897.SAMN05421849_1274"/>
<evidence type="ECO:0000256" key="1">
    <source>
        <dbReference type="SAM" id="Coils"/>
    </source>
</evidence>
<feature type="domain" description="DUF883" evidence="3">
    <location>
        <begin position="79"/>
        <end position="108"/>
    </location>
</feature>
<dbReference type="OrthoDB" id="8373403at2"/>
<evidence type="ECO:0000256" key="2">
    <source>
        <dbReference type="SAM" id="Phobius"/>
    </source>
</evidence>
<keyword evidence="5" id="KW-1185">Reference proteome</keyword>
<gene>
    <name evidence="4" type="ORF">SAMN05421849_1274</name>
</gene>
<evidence type="ECO:0000259" key="3">
    <source>
        <dbReference type="Pfam" id="PF19029"/>
    </source>
</evidence>